<reference evidence="1 2" key="1">
    <citation type="submission" date="2017-02" db="EMBL/GenBank/DDBJ databases">
        <authorList>
            <person name="Peterson S.W."/>
        </authorList>
    </citation>
    <scope>NUCLEOTIDE SEQUENCE [LARGE SCALE GENOMIC DNA]</scope>
    <source>
        <strain evidence="1 2">VKM Ac-2059</strain>
    </source>
</reference>
<name>A0A1T5KSQ7_9MICO</name>
<sequence>MQEITYASKTFVTTDAISDALLDLVTSIGRASHSEAVNVPAYTETGTRVEAKMTLDASSELVAIPVDLDIDDDSANDEAVEAALRDIRGRISNWSTTAVPVKPEEALPVQFSDEF</sequence>
<keyword evidence="2" id="KW-1185">Reference proteome</keyword>
<dbReference type="EMBL" id="FUZP01000003">
    <property type="protein sequence ID" value="SKC66802.1"/>
    <property type="molecule type" value="Genomic_DNA"/>
</dbReference>
<evidence type="ECO:0000313" key="1">
    <source>
        <dbReference type="EMBL" id="SKC66802.1"/>
    </source>
</evidence>
<accession>A0A1T5KSQ7</accession>
<protein>
    <submittedName>
        <fullName evidence="1">Uncharacterized protein</fullName>
    </submittedName>
</protein>
<dbReference type="Proteomes" id="UP000190857">
    <property type="component" value="Unassembled WGS sequence"/>
</dbReference>
<dbReference type="RefSeq" id="WP_079728503.1">
    <property type="nucleotide sequence ID" value="NZ_FUZP01000003.1"/>
</dbReference>
<organism evidence="1 2">
    <name type="scientific">Okibacterium fritillariae</name>
    <dbReference type="NCBI Taxonomy" id="123320"/>
    <lineage>
        <taxon>Bacteria</taxon>
        <taxon>Bacillati</taxon>
        <taxon>Actinomycetota</taxon>
        <taxon>Actinomycetes</taxon>
        <taxon>Micrococcales</taxon>
        <taxon>Microbacteriaceae</taxon>
        <taxon>Okibacterium</taxon>
    </lineage>
</organism>
<dbReference type="AlphaFoldDB" id="A0A1T5KSQ7"/>
<dbReference type="OrthoDB" id="5125176at2"/>
<proteinExistence type="predicted"/>
<gene>
    <name evidence="1" type="ORF">SAMN06309945_2449</name>
</gene>
<evidence type="ECO:0000313" key="2">
    <source>
        <dbReference type="Proteomes" id="UP000190857"/>
    </source>
</evidence>